<dbReference type="GO" id="GO:0016620">
    <property type="term" value="F:oxidoreductase activity, acting on the aldehyde or oxo group of donors, NAD or NADP as acceptor"/>
    <property type="evidence" value="ECO:0007669"/>
    <property type="project" value="InterPro"/>
</dbReference>
<evidence type="ECO:0000313" key="7">
    <source>
        <dbReference type="Proteomes" id="UP000186594"/>
    </source>
</evidence>
<dbReference type="STRING" id="1198029.A0A1U7LJC3"/>
<evidence type="ECO:0000256" key="1">
    <source>
        <dbReference type="ARBA" id="ARBA00009986"/>
    </source>
</evidence>
<dbReference type="InterPro" id="IPR016163">
    <property type="entry name" value="Ald_DH_C"/>
</dbReference>
<dbReference type="PROSITE" id="PS00687">
    <property type="entry name" value="ALDEHYDE_DEHYDR_GLU"/>
    <property type="match status" value="1"/>
</dbReference>
<feature type="active site" evidence="3">
    <location>
        <position position="267"/>
    </location>
</feature>
<reference evidence="6 7" key="1">
    <citation type="submission" date="2016-04" db="EMBL/GenBank/DDBJ databases">
        <title>Evolutionary innovation and constraint leading to complex multicellularity in the Ascomycota.</title>
        <authorList>
            <person name="Cisse O."/>
            <person name="Nguyen A."/>
            <person name="Hewitt D.A."/>
            <person name="Jedd G."/>
            <person name="Stajich J.E."/>
        </authorList>
    </citation>
    <scope>NUCLEOTIDE SEQUENCE [LARGE SCALE GENOMIC DNA]</scope>
    <source>
        <strain evidence="6 7">DAH-3</strain>
    </source>
</reference>
<dbReference type="Gene3D" id="3.40.309.10">
    <property type="entry name" value="Aldehyde Dehydrogenase, Chain A, domain 2"/>
    <property type="match status" value="1"/>
</dbReference>
<organism evidence="6 7">
    <name type="scientific">Neolecta irregularis (strain DAH-3)</name>
    <dbReference type="NCBI Taxonomy" id="1198029"/>
    <lineage>
        <taxon>Eukaryota</taxon>
        <taxon>Fungi</taxon>
        <taxon>Dikarya</taxon>
        <taxon>Ascomycota</taxon>
        <taxon>Taphrinomycotina</taxon>
        <taxon>Neolectales</taxon>
        <taxon>Neolectaceae</taxon>
        <taxon>Neolecta</taxon>
    </lineage>
</organism>
<comment type="caution">
    <text evidence="6">The sequence shown here is derived from an EMBL/GenBank/DDBJ whole genome shotgun (WGS) entry which is preliminary data.</text>
</comment>
<dbReference type="PANTHER" id="PTHR11699">
    <property type="entry name" value="ALDEHYDE DEHYDROGENASE-RELATED"/>
    <property type="match status" value="1"/>
</dbReference>
<name>A0A1U7LJC3_NEOID</name>
<evidence type="ECO:0000256" key="2">
    <source>
        <dbReference type="ARBA" id="ARBA00023002"/>
    </source>
</evidence>
<gene>
    <name evidence="6" type="ORF">NEOLI_003874</name>
</gene>
<keyword evidence="2 4" id="KW-0560">Oxidoreductase</keyword>
<comment type="similarity">
    <text evidence="1 4">Belongs to the aldehyde dehydrogenase family.</text>
</comment>
<evidence type="ECO:0000313" key="6">
    <source>
        <dbReference type="EMBL" id="OLL22766.1"/>
    </source>
</evidence>
<evidence type="ECO:0000256" key="4">
    <source>
        <dbReference type="RuleBase" id="RU003345"/>
    </source>
</evidence>
<dbReference type="Proteomes" id="UP000186594">
    <property type="component" value="Unassembled WGS sequence"/>
</dbReference>
<dbReference type="EMBL" id="LXFE01002793">
    <property type="protein sequence ID" value="OLL22766.1"/>
    <property type="molecule type" value="Genomic_DNA"/>
</dbReference>
<protein>
    <submittedName>
        <fullName evidence="6">Putative aldehyde dehydrogenase-like protein</fullName>
    </submittedName>
</protein>
<dbReference type="OMA" id="NNGQTCH"/>
<dbReference type="InterPro" id="IPR016161">
    <property type="entry name" value="Ald_DH/histidinol_DH"/>
</dbReference>
<dbReference type="Pfam" id="PF00171">
    <property type="entry name" value="Aldedh"/>
    <property type="match status" value="1"/>
</dbReference>
<proteinExistence type="inferred from homology"/>
<feature type="domain" description="Aldehyde dehydrogenase" evidence="5">
    <location>
        <begin position="40"/>
        <end position="502"/>
    </location>
</feature>
<dbReference type="PROSITE" id="PS00070">
    <property type="entry name" value="ALDEHYDE_DEHYDR_CYS"/>
    <property type="match status" value="1"/>
</dbReference>
<dbReference type="InterPro" id="IPR029510">
    <property type="entry name" value="Ald_DH_CS_GLU"/>
</dbReference>
<evidence type="ECO:0000256" key="3">
    <source>
        <dbReference type="PROSITE-ProRule" id="PRU10007"/>
    </source>
</evidence>
<dbReference type="Gene3D" id="3.40.605.10">
    <property type="entry name" value="Aldehyde Dehydrogenase, Chain A, domain 1"/>
    <property type="match status" value="1"/>
</dbReference>
<dbReference type="InterPro" id="IPR016162">
    <property type="entry name" value="Ald_DH_N"/>
</dbReference>
<evidence type="ECO:0000259" key="5">
    <source>
        <dbReference type="Pfam" id="PF00171"/>
    </source>
</evidence>
<dbReference type="InterPro" id="IPR015590">
    <property type="entry name" value="Aldehyde_DH_dom"/>
</dbReference>
<dbReference type="AlphaFoldDB" id="A0A1U7LJC3"/>
<dbReference type="FunFam" id="3.40.605.10:FF:000001">
    <property type="entry name" value="Aldehyde dehydrogenase 1"/>
    <property type="match status" value="1"/>
</dbReference>
<dbReference type="OrthoDB" id="310895at2759"/>
<dbReference type="InterPro" id="IPR016160">
    <property type="entry name" value="Ald_DH_CS_CYS"/>
</dbReference>
<keyword evidence="7" id="KW-1185">Reference proteome</keyword>
<dbReference type="SUPFAM" id="SSF53720">
    <property type="entry name" value="ALDH-like"/>
    <property type="match status" value="1"/>
</dbReference>
<sequence>MRLLKRLCTTMRMLTLEIDNAMISVPTAPFIANEYVSSGAYFDIINPATNKTIVAVEEGNKELVAKAIDAAKKAFDGEWGQLEGSERGDRIRKIADVIEQNRNAFMMLETINMGKPLDNANFDIDEVIGVFKYYAGLADKICGYTTNLGMTKFGKYTTRAPIGVVGHIIPWNFPLPMLAWKLGPALAAGCCSVVKPSEFTPLSALYLTTFLSEILPAGVVNVIPGNGHVVGKEICNHSGISKIAFTGSCATGVMVMREAAGKKVTLECGGKNPCLIFEDADIEKATDGAIMGGYFNSGQVCCATSRFYIQDAIFDKYIEVLKKKMNNIVVGDPMDPKTFVSLLIITLKSSTMGPMANQLQYEKAKRFLKMAKDEGIEIIEWEGQLPPEGLYIKPVIFPSLPHDHTLARMELFSPFISLHKFSTEQEAIDLANDSELGLAAAVFTKDLSRASRATRKINAGIVWVNSNGDSDFHLPFGGWGRSGVGNELGLGSVNDYTKEKSVYINLE</sequence>
<accession>A0A1U7LJC3</accession>